<feature type="compositionally biased region" description="Low complexity" evidence="2">
    <location>
        <begin position="91"/>
        <end position="128"/>
    </location>
</feature>
<name>A0A8H7XNC0_PSICU</name>
<feature type="compositionally biased region" description="Acidic residues" evidence="2">
    <location>
        <begin position="165"/>
        <end position="175"/>
    </location>
</feature>
<feature type="compositionally biased region" description="Polar residues" evidence="2">
    <location>
        <begin position="1029"/>
        <end position="1040"/>
    </location>
</feature>
<feature type="compositionally biased region" description="Basic and acidic residues" evidence="2">
    <location>
        <begin position="522"/>
        <end position="545"/>
    </location>
</feature>
<feature type="compositionally biased region" description="Basic and acidic residues" evidence="2">
    <location>
        <begin position="658"/>
        <end position="668"/>
    </location>
</feature>
<feature type="compositionally biased region" description="Low complexity" evidence="2">
    <location>
        <begin position="746"/>
        <end position="756"/>
    </location>
</feature>
<feature type="compositionally biased region" description="Basic and acidic residues" evidence="2">
    <location>
        <begin position="474"/>
        <end position="483"/>
    </location>
</feature>
<feature type="compositionally biased region" description="Polar residues" evidence="2">
    <location>
        <begin position="197"/>
        <end position="212"/>
    </location>
</feature>
<feature type="region of interest" description="Disordered" evidence="2">
    <location>
        <begin position="902"/>
        <end position="945"/>
    </location>
</feature>
<accession>A0A8H7XNC0</accession>
<organism evidence="3">
    <name type="scientific">Psilocybe cubensis</name>
    <name type="common">Psychedelic mushroom</name>
    <name type="synonym">Stropharia cubensis</name>
    <dbReference type="NCBI Taxonomy" id="181762"/>
    <lineage>
        <taxon>Eukaryota</taxon>
        <taxon>Fungi</taxon>
        <taxon>Dikarya</taxon>
        <taxon>Basidiomycota</taxon>
        <taxon>Agaricomycotina</taxon>
        <taxon>Agaricomycetes</taxon>
        <taxon>Agaricomycetidae</taxon>
        <taxon>Agaricales</taxon>
        <taxon>Agaricineae</taxon>
        <taxon>Strophariaceae</taxon>
        <taxon>Psilocybe</taxon>
    </lineage>
</organism>
<feature type="compositionally biased region" description="Pro residues" evidence="2">
    <location>
        <begin position="398"/>
        <end position="410"/>
    </location>
</feature>
<dbReference type="OrthoDB" id="3647690at2759"/>
<feature type="compositionally biased region" description="Acidic residues" evidence="2">
    <location>
        <begin position="843"/>
        <end position="856"/>
    </location>
</feature>
<feature type="coiled-coil region" evidence="1">
    <location>
        <begin position="1265"/>
        <end position="1403"/>
    </location>
</feature>
<evidence type="ECO:0000313" key="3">
    <source>
        <dbReference type="EMBL" id="KAG5162808.1"/>
    </source>
</evidence>
<feature type="region of interest" description="Disordered" evidence="2">
    <location>
        <begin position="79"/>
        <end position="549"/>
    </location>
</feature>
<feature type="compositionally biased region" description="Polar residues" evidence="2">
    <location>
        <begin position="250"/>
        <end position="264"/>
    </location>
</feature>
<feature type="compositionally biased region" description="Polar residues" evidence="2">
    <location>
        <begin position="589"/>
        <end position="611"/>
    </location>
</feature>
<feature type="region of interest" description="Disordered" evidence="2">
    <location>
        <begin position="1"/>
        <end position="29"/>
    </location>
</feature>
<proteinExistence type="predicted"/>
<feature type="compositionally biased region" description="Polar residues" evidence="2">
    <location>
        <begin position="692"/>
        <end position="707"/>
    </location>
</feature>
<evidence type="ECO:0008006" key="4">
    <source>
        <dbReference type="Google" id="ProtNLM"/>
    </source>
</evidence>
<dbReference type="EMBL" id="JAFIQS010000017">
    <property type="protein sequence ID" value="KAG5162808.1"/>
    <property type="molecule type" value="Genomic_DNA"/>
</dbReference>
<feature type="compositionally biased region" description="Basic and acidic residues" evidence="2">
    <location>
        <begin position="733"/>
        <end position="745"/>
    </location>
</feature>
<feature type="compositionally biased region" description="Polar residues" evidence="2">
    <location>
        <begin position="644"/>
        <end position="657"/>
    </location>
</feature>
<feature type="compositionally biased region" description="Polar residues" evidence="2">
    <location>
        <begin position="138"/>
        <end position="152"/>
    </location>
</feature>
<feature type="compositionally biased region" description="Acidic residues" evidence="2">
    <location>
        <begin position="367"/>
        <end position="379"/>
    </location>
</feature>
<reference evidence="3" key="1">
    <citation type="submission" date="2021-02" db="EMBL/GenBank/DDBJ databases">
        <title>Psilocybe cubensis genome.</title>
        <authorList>
            <person name="Mckernan K.J."/>
            <person name="Crawford S."/>
            <person name="Trippe A."/>
            <person name="Kane L.T."/>
            <person name="Mclaughlin S."/>
        </authorList>
    </citation>
    <scope>NUCLEOTIDE SEQUENCE [LARGE SCALE GENOMIC DNA]</scope>
    <source>
        <strain evidence="3">MGC-MH-2018</strain>
    </source>
</reference>
<protein>
    <recommendedName>
        <fullName evidence="4">Chromo domain-containing protein</fullName>
    </recommendedName>
</protein>
<dbReference type="CDD" id="cd00024">
    <property type="entry name" value="CD_CSD"/>
    <property type="match status" value="1"/>
</dbReference>
<comment type="caution">
    <text evidence="3">The sequence shown here is derived from an EMBL/GenBank/DDBJ whole genome shotgun (WGS) entry which is preliminary data.</text>
</comment>
<dbReference type="Gene3D" id="2.40.50.40">
    <property type="match status" value="1"/>
</dbReference>
<gene>
    <name evidence="3" type="ORF">JR316_012192</name>
</gene>
<evidence type="ECO:0000256" key="2">
    <source>
        <dbReference type="SAM" id="MobiDB-lite"/>
    </source>
</evidence>
<feature type="region of interest" description="Disordered" evidence="2">
    <location>
        <begin position="992"/>
        <end position="1143"/>
    </location>
</feature>
<feature type="compositionally biased region" description="Polar residues" evidence="2">
    <location>
        <begin position="9"/>
        <end position="19"/>
    </location>
</feature>
<feature type="compositionally biased region" description="Basic residues" evidence="2">
    <location>
        <begin position="181"/>
        <end position="194"/>
    </location>
</feature>
<evidence type="ECO:0000256" key="1">
    <source>
        <dbReference type="SAM" id="Coils"/>
    </source>
</evidence>
<feature type="region of interest" description="Disordered" evidence="2">
    <location>
        <begin position="563"/>
        <end position="881"/>
    </location>
</feature>
<keyword evidence="1" id="KW-0175">Coiled coil</keyword>
<sequence>MAQYDSEAESIQSVASPSQKFVPEEDDDENLWEVECITAERNNMFKVKWVGLDPMTGKPWAQSWVPKKDCTPDLVLAWKLKKKQEERRKSTASTKGRSSAASSSTAAPRASTSKLAEARQSTSTTREATTARRGRSSGVSIPTTNSPDNVTKSKPKVAPLPIAEADVEMESEQEREDIKSKGKRATTTHGKKHKLNEAQSVNNSARMQSKSKGTPDVEMESEQEQEDVKSKGKGATTTQGKKRKLHEARSANNSAHTPTVNVNINAGIDNEQEPPTTRVVSRPKKKRKVEVDTVKPKVAEKEEEEESTQEAEAYSSRVANRKELVESEEEEERLVEEVLSQGIPTPPRHDSDSSVQIVDVGGKGDHNEDEIDELADDDSVIIVSQPPPKAKSTTKPTNPSPKEAPSPPRKPSPKPRPETSAASTLKATHTKRVWSGQAMQVNTTPRRLRVVDYSNRSESSKSDSEESESTSSKSRSERTDSQSRSRSSRRSKPSNSENDDDSSHSDHPQHSSLAKPRYGPPTEERSVFWEGPVDRDALPDEERLTPRSLARLKQFDREMEALEKEEELNRRRLRKEPSAVQGLLKGAGTSKSSVAQPSTSGHKQAVPSSSKGKWKDRIVELINVDTESEKDLVPPTKQPMSVPDKSSTLMNPSSSNEAVEKPHSKPDSTHPITTSLMREAGDADIRPIASKASKQTDGSSKLTNATKQRVHKPPSNSYEHETIPETEAEESQSQEKGKGKARDIDLTPPGQTYPTLLQPPTPSTPGGRATLRSKMRPKTPLSRGQSMSVTGKPLGPIPQLTPSIFYPHLPRAQQPASSLPESISDVVDSVKHPSSKISTQIDNDGDVQMESIEEFDSPEKPLRPAAAAGSGSGANGHRVGSAEQIWESEVVKRGQEIAEAAKRKAAAEAGLPAPKPKKTLDDIRAAHSRRNSNTSDTHGQRAGPGGLVHQTIVEEDENIQDASTIAIPPASGPRMEDESATLREMEAAYVDLDGGDSQPVPPHVALRQEEEESTQDAMQTRMDDALFQVSKTSSSENAVSQLVLGSDQETNDGGLENIPKIVVQDPSRPASPRPYSDDGLQMANMRTTRSRSRSQTPAVVPQPFKGRGKGKAKATPANSRAGSLAPPSKASSSTSQHRDDLQNRLDTALALVETKSQEIKNLQAQLVSERTASAAEVERLKALNETQENMIASSASRMTDAQEEFKQQLAEAETRNSQLLAEKEEWAAEKLRLLAQLDAATKSRESADKDREFFREQYAQASGYVTSVREDNKELEKRIKIAEEQAQSGVALIKATFEMRVKNLETDLKSWRRMAEFLIEKDKRTDNDELRRRAAEYPELASRCERQKNSIEVLEEEYDDLKEEMDRERAADRMHIERLTKQVTRLNVELNEALTKLDRLGRANAEDESADSNPSANEFVYPCQWRDYDGVESTPCLEVFPTISVCSV</sequence>
<feature type="compositionally biased region" description="Basic and acidic residues" evidence="2">
    <location>
        <begin position="289"/>
        <end position="300"/>
    </location>
</feature>